<dbReference type="GO" id="GO:0003964">
    <property type="term" value="F:RNA-directed DNA polymerase activity"/>
    <property type="evidence" value="ECO:0007669"/>
    <property type="project" value="UniProtKB-KW"/>
</dbReference>
<dbReference type="OrthoDB" id="414730at2759"/>
<feature type="transmembrane region" description="Helical" evidence="1">
    <location>
        <begin position="79"/>
        <end position="99"/>
    </location>
</feature>
<comment type="caution">
    <text evidence="3">The sequence shown here is derived from an EMBL/GenBank/DDBJ whole genome shotgun (WGS) entry which is preliminary data.</text>
</comment>
<evidence type="ECO:0000313" key="3">
    <source>
        <dbReference type="EMBL" id="GBP32280.1"/>
    </source>
</evidence>
<gene>
    <name evidence="3" type="primary">RTase</name>
    <name evidence="3" type="ORF">EVAR_86112_1</name>
</gene>
<evidence type="ECO:0000259" key="2">
    <source>
        <dbReference type="PROSITE" id="PS50878"/>
    </source>
</evidence>
<dbReference type="Proteomes" id="UP000299102">
    <property type="component" value="Unassembled WGS sequence"/>
</dbReference>
<evidence type="ECO:0000256" key="1">
    <source>
        <dbReference type="SAM" id="Phobius"/>
    </source>
</evidence>
<dbReference type="EMBL" id="BGZK01000257">
    <property type="protein sequence ID" value="GBP32280.1"/>
    <property type="molecule type" value="Genomic_DNA"/>
</dbReference>
<proteinExistence type="predicted"/>
<feature type="domain" description="Reverse transcriptase" evidence="2">
    <location>
        <begin position="1"/>
        <end position="134"/>
    </location>
</feature>
<protein>
    <submittedName>
        <fullName evidence="3">Probable RNA-directed DNA polymerase from transposon BS</fullName>
    </submittedName>
</protein>
<dbReference type="AlphaFoldDB" id="A0A4C1V189"/>
<dbReference type="STRING" id="151549.A0A4C1V189"/>
<keyword evidence="1" id="KW-0812">Transmembrane</keyword>
<dbReference type="InterPro" id="IPR000477">
    <property type="entry name" value="RT_dom"/>
</dbReference>
<name>A0A4C1V189_EUMVA</name>
<organism evidence="3 4">
    <name type="scientific">Eumeta variegata</name>
    <name type="common">Bagworm moth</name>
    <name type="synonym">Eumeta japonica</name>
    <dbReference type="NCBI Taxonomy" id="151549"/>
    <lineage>
        <taxon>Eukaryota</taxon>
        <taxon>Metazoa</taxon>
        <taxon>Ecdysozoa</taxon>
        <taxon>Arthropoda</taxon>
        <taxon>Hexapoda</taxon>
        <taxon>Insecta</taxon>
        <taxon>Pterygota</taxon>
        <taxon>Neoptera</taxon>
        <taxon>Endopterygota</taxon>
        <taxon>Lepidoptera</taxon>
        <taxon>Glossata</taxon>
        <taxon>Ditrysia</taxon>
        <taxon>Tineoidea</taxon>
        <taxon>Psychidae</taxon>
        <taxon>Oiketicinae</taxon>
        <taxon>Eumeta</taxon>
    </lineage>
</organism>
<sequence>MFNRFGRSSRFGSLEGDSRNAKGVFCDLSKTFDCVNHETPIMELHQYGVTGRALDLLESYLTNKIQKVDVNNMRSSGSVVRVGVLQGSIFGPFLFLVYINDLSILVKENYEIVLFANDTSLLFKVKRNSFIKTM</sequence>
<dbReference type="Pfam" id="PF00078">
    <property type="entry name" value="RVT_1"/>
    <property type="match status" value="1"/>
</dbReference>
<keyword evidence="4" id="KW-1185">Reference proteome</keyword>
<reference evidence="3 4" key="1">
    <citation type="journal article" date="2019" name="Commun. Biol.">
        <title>The bagworm genome reveals a unique fibroin gene that provides high tensile strength.</title>
        <authorList>
            <person name="Kono N."/>
            <person name="Nakamura H."/>
            <person name="Ohtoshi R."/>
            <person name="Tomita M."/>
            <person name="Numata K."/>
            <person name="Arakawa K."/>
        </authorList>
    </citation>
    <scope>NUCLEOTIDE SEQUENCE [LARGE SCALE GENOMIC DNA]</scope>
</reference>
<accession>A0A4C1V189</accession>
<dbReference type="PANTHER" id="PTHR33332">
    <property type="entry name" value="REVERSE TRANSCRIPTASE DOMAIN-CONTAINING PROTEIN"/>
    <property type="match status" value="1"/>
</dbReference>
<keyword evidence="1" id="KW-1133">Transmembrane helix</keyword>
<keyword evidence="3" id="KW-0808">Transferase</keyword>
<keyword evidence="3" id="KW-0695">RNA-directed DNA polymerase</keyword>
<dbReference type="PROSITE" id="PS50878">
    <property type="entry name" value="RT_POL"/>
    <property type="match status" value="1"/>
</dbReference>
<evidence type="ECO:0000313" key="4">
    <source>
        <dbReference type="Proteomes" id="UP000299102"/>
    </source>
</evidence>
<keyword evidence="3" id="KW-0548">Nucleotidyltransferase</keyword>
<keyword evidence="1" id="KW-0472">Membrane</keyword>